<dbReference type="Proteomes" id="UP001302745">
    <property type="component" value="Unassembled WGS sequence"/>
</dbReference>
<dbReference type="Gene3D" id="3.40.50.1820">
    <property type="entry name" value="alpha/beta hydrolase"/>
    <property type="match status" value="1"/>
</dbReference>
<dbReference type="PANTHER" id="PTHR31591">
    <property type="entry name" value="UPF0613 PROTEIN PB24D3.06C"/>
    <property type="match status" value="1"/>
</dbReference>
<protein>
    <submittedName>
        <fullName evidence="1">Uncharacterized protein</fullName>
    </submittedName>
</protein>
<reference evidence="1" key="1">
    <citation type="journal article" date="2023" name="Mol. Phylogenet. Evol.">
        <title>Genome-scale phylogeny and comparative genomics of the fungal order Sordariales.</title>
        <authorList>
            <person name="Hensen N."/>
            <person name="Bonometti L."/>
            <person name="Westerberg I."/>
            <person name="Brannstrom I.O."/>
            <person name="Guillou S."/>
            <person name="Cros-Aarteil S."/>
            <person name="Calhoun S."/>
            <person name="Haridas S."/>
            <person name="Kuo A."/>
            <person name="Mondo S."/>
            <person name="Pangilinan J."/>
            <person name="Riley R."/>
            <person name="LaButti K."/>
            <person name="Andreopoulos B."/>
            <person name="Lipzen A."/>
            <person name="Chen C."/>
            <person name="Yan M."/>
            <person name="Daum C."/>
            <person name="Ng V."/>
            <person name="Clum A."/>
            <person name="Steindorff A."/>
            <person name="Ohm R.A."/>
            <person name="Martin F."/>
            <person name="Silar P."/>
            <person name="Natvig D.O."/>
            <person name="Lalanne C."/>
            <person name="Gautier V."/>
            <person name="Ament-Velasquez S.L."/>
            <person name="Kruys A."/>
            <person name="Hutchinson M.I."/>
            <person name="Powell A.J."/>
            <person name="Barry K."/>
            <person name="Miller A.N."/>
            <person name="Grigoriev I.V."/>
            <person name="Debuchy R."/>
            <person name="Gladieux P."/>
            <person name="Hiltunen Thoren M."/>
            <person name="Johannesson H."/>
        </authorList>
    </citation>
    <scope>NUCLEOTIDE SEQUENCE</scope>
    <source>
        <strain evidence="1">CBS 538.74</strain>
    </source>
</reference>
<comment type="caution">
    <text evidence="1">The sequence shown here is derived from an EMBL/GenBank/DDBJ whole genome shotgun (WGS) entry which is preliminary data.</text>
</comment>
<keyword evidence="2" id="KW-1185">Reference proteome</keyword>
<dbReference type="AlphaFoldDB" id="A0AAN6VE26"/>
<evidence type="ECO:0000313" key="1">
    <source>
        <dbReference type="EMBL" id="KAK4149374.1"/>
    </source>
</evidence>
<gene>
    <name evidence="1" type="ORF">C8A00DRAFT_47003</name>
</gene>
<evidence type="ECO:0000313" key="2">
    <source>
        <dbReference type="Proteomes" id="UP001302745"/>
    </source>
</evidence>
<sequence length="297" mass="31996">MPASATPTLFPVTVHPFSSPTPNSCAYERGPSSAQNALVFIGGLTSGPHATDVGFLVKMLEQSPHLDYSLWEFRMRSSYSGFGYSSLANDVEDTAALVRYLREIGKEKIVLIGASTGCQDCLEYTNGDKYQTPPVDGYILTSPISDRESTFLFISRQDLDKSVSVAEAMIGGGQKDDPMPKELLPPFFVTPVTAYRWHSLAAKGGDEDYFSSDLSDSTLAATFGRVDKPLLIMPAGDDEMVPPTVDRKGLLGRWTAACKDGVSSDLSGPIPGADHVVSSPEAQSWVAERVGVFLGRL</sequence>
<organism evidence="1 2">
    <name type="scientific">Chaetomidium leptoderma</name>
    <dbReference type="NCBI Taxonomy" id="669021"/>
    <lineage>
        <taxon>Eukaryota</taxon>
        <taxon>Fungi</taxon>
        <taxon>Dikarya</taxon>
        <taxon>Ascomycota</taxon>
        <taxon>Pezizomycotina</taxon>
        <taxon>Sordariomycetes</taxon>
        <taxon>Sordariomycetidae</taxon>
        <taxon>Sordariales</taxon>
        <taxon>Chaetomiaceae</taxon>
        <taxon>Chaetomidium</taxon>
    </lineage>
</organism>
<accession>A0AAN6VE26</accession>
<dbReference type="EMBL" id="MU857167">
    <property type="protein sequence ID" value="KAK4149374.1"/>
    <property type="molecule type" value="Genomic_DNA"/>
</dbReference>
<proteinExistence type="predicted"/>
<dbReference type="PANTHER" id="PTHR31591:SF7">
    <property type="entry name" value="DUF1749-DOMAIN-CONTAINING PROTEIN"/>
    <property type="match status" value="1"/>
</dbReference>
<name>A0AAN6VE26_9PEZI</name>
<dbReference type="SUPFAM" id="SSF53474">
    <property type="entry name" value="alpha/beta-Hydrolases"/>
    <property type="match status" value="1"/>
</dbReference>
<dbReference type="Pfam" id="PF08538">
    <property type="entry name" value="DUF1749"/>
    <property type="match status" value="1"/>
</dbReference>
<dbReference type="InterPro" id="IPR013744">
    <property type="entry name" value="SidJ"/>
</dbReference>
<reference evidence="1" key="2">
    <citation type="submission" date="2023-05" db="EMBL/GenBank/DDBJ databases">
        <authorList>
            <consortium name="Lawrence Berkeley National Laboratory"/>
            <person name="Steindorff A."/>
            <person name="Hensen N."/>
            <person name="Bonometti L."/>
            <person name="Westerberg I."/>
            <person name="Brannstrom I.O."/>
            <person name="Guillou S."/>
            <person name="Cros-Aarteil S."/>
            <person name="Calhoun S."/>
            <person name="Haridas S."/>
            <person name="Kuo A."/>
            <person name="Mondo S."/>
            <person name="Pangilinan J."/>
            <person name="Riley R."/>
            <person name="Labutti K."/>
            <person name="Andreopoulos B."/>
            <person name="Lipzen A."/>
            <person name="Chen C."/>
            <person name="Yanf M."/>
            <person name="Daum C."/>
            <person name="Ng V."/>
            <person name="Clum A."/>
            <person name="Ohm R."/>
            <person name="Martin F."/>
            <person name="Silar P."/>
            <person name="Natvig D."/>
            <person name="Lalanne C."/>
            <person name="Gautier V."/>
            <person name="Ament-Velasquez S.L."/>
            <person name="Kruys A."/>
            <person name="Hutchinson M.I."/>
            <person name="Powell A.J."/>
            <person name="Barry K."/>
            <person name="Miller A.N."/>
            <person name="Grigoriev I.V."/>
            <person name="Debuchy R."/>
            <person name="Gladieux P."/>
            <person name="Thoren M.H."/>
            <person name="Johannesson H."/>
        </authorList>
    </citation>
    <scope>NUCLEOTIDE SEQUENCE</scope>
    <source>
        <strain evidence="1">CBS 538.74</strain>
    </source>
</reference>
<dbReference type="InterPro" id="IPR029058">
    <property type="entry name" value="AB_hydrolase_fold"/>
</dbReference>